<gene>
    <name evidence="4" type="ORF">PEVE_00027951</name>
</gene>
<feature type="domain" description="VWFA" evidence="3">
    <location>
        <begin position="600"/>
        <end position="787"/>
    </location>
</feature>
<name>A0ABN8MBX6_9CNID</name>
<dbReference type="PANTHER" id="PTHR22906:SF21">
    <property type="entry name" value="SEMA DOMAIN-CONTAINING PROTEIN"/>
    <property type="match status" value="1"/>
</dbReference>
<evidence type="ECO:0000256" key="1">
    <source>
        <dbReference type="ARBA" id="ARBA00022737"/>
    </source>
</evidence>
<dbReference type="SUPFAM" id="SSF53300">
    <property type="entry name" value="vWA-like"/>
    <property type="match status" value="1"/>
</dbReference>
<protein>
    <recommendedName>
        <fullName evidence="3">VWFA domain-containing protein</fullName>
    </recommendedName>
</protein>
<keyword evidence="1" id="KW-0677">Repeat</keyword>
<dbReference type="PROSITE" id="PS50092">
    <property type="entry name" value="TSP1"/>
    <property type="match status" value="10"/>
</dbReference>
<dbReference type="EMBL" id="CALNXI010000386">
    <property type="protein sequence ID" value="CAH3026064.1"/>
    <property type="molecule type" value="Genomic_DNA"/>
</dbReference>
<dbReference type="PROSITE" id="PS50234">
    <property type="entry name" value="VWFA"/>
    <property type="match status" value="1"/>
</dbReference>
<evidence type="ECO:0000313" key="5">
    <source>
        <dbReference type="Proteomes" id="UP001159427"/>
    </source>
</evidence>
<evidence type="ECO:0000256" key="2">
    <source>
        <dbReference type="ARBA" id="ARBA00023157"/>
    </source>
</evidence>
<dbReference type="InterPro" id="IPR052065">
    <property type="entry name" value="Compl_asym_regulator"/>
</dbReference>
<keyword evidence="2" id="KW-1015">Disulfide bond</keyword>
<dbReference type="Pfam" id="PF00090">
    <property type="entry name" value="TSP_1"/>
    <property type="match status" value="10"/>
</dbReference>
<organism evidence="4 5">
    <name type="scientific">Porites evermanni</name>
    <dbReference type="NCBI Taxonomy" id="104178"/>
    <lineage>
        <taxon>Eukaryota</taxon>
        <taxon>Metazoa</taxon>
        <taxon>Cnidaria</taxon>
        <taxon>Anthozoa</taxon>
        <taxon>Hexacorallia</taxon>
        <taxon>Scleractinia</taxon>
        <taxon>Fungiina</taxon>
        <taxon>Poritidae</taxon>
        <taxon>Porites</taxon>
    </lineage>
</organism>
<accession>A0ABN8MBX6</accession>
<dbReference type="CDD" id="cd01450">
    <property type="entry name" value="vWFA_subfamily_ECM"/>
    <property type="match status" value="1"/>
</dbReference>
<proteinExistence type="predicted"/>
<evidence type="ECO:0000259" key="3">
    <source>
        <dbReference type="PROSITE" id="PS50234"/>
    </source>
</evidence>
<dbReference type="PRINTS" id="PR00453">
    <property type="entry name" value="VWFADOMAIN"/>
</dbReference>
<dbReference type="PANTHER" id="PTHR22906">
    <property type="entry name" value="PROPERDIN"/>
    <property type="match status" value="1"/>
</dbReference>
<dbReference type="SUPFAM" id="SSF82895">
    <property type="entry name" value="TSP-1 type 1 repeat"/>
    <property type="match status" value="10"/>
</dbReference>
<dbReference type="Gene3D" id="3.40.50.410">
    <property type="entry name" value="von Willebrand factor, type A domain"/>
    <property type="match status" value="1"/>
</dbReference>
<sequence length="792" mass="85241">TAIDGDYSSWSEFSECNSTCGNGVKTRARLCNNPEPSSGGKACTGLGPAVEYQTCNSFPCPVDGGYSQWSNFTKCSVTCGGGYQTRSRTCTNPLPCCGGRNCDDLGPNIETWKCGTCKCVTDGGYSEWCPFTSCSVSCGGGVRYRNRTCTNPPPHNGGMDCRHLRPERESQKCNTQSCNQGNYTEWTNWSECSATCGGGAQIRSRTCTNPPPKADGKDCKETIGPAQESRQCDTGPCPTDGNYTQWTKWSDCSASCAGGLKTRVRTCTNPSPQNGGKSCIDLGSASETVKCNPDPCPIDGNYTEWAKWSDCGATCGGGSKTRTRFCTNPPPSHSGKNCVDLGSTSETVSCNPDPCPIDGNYTEWTEWSDCTATCGGGSKTRIRTCTNPPPQHGGKSCVELGPDTETVKCSRDPCPIDGNYTEWTTWSDCSETCGGGSKTRTRTCTNPLPQHNGKNCSKLGPASQAVNCSMDPCPIDGNYTEWTKWSDCSATCGGGSKTRVRACTNPPPQHGGKNCIELGPASATMECSPNRCPIDGNYTEWTKWSDCSATCGNGSKTRIRSCTNPPPQYGGDNCVDLGPDTDITECHLKPCTPPCAGGLDIGLVVDKSKSINKNQMKLVRESLVKLVDSFNPAPDKDHFGLITFNNKASVNFKLNDKEFYDKYELEKRIGEMSLDRAYKTRTDLAMNAARDELFTPSGGDRPDKPNVMIVLTDGKPQGLPKRLSFEKFSADFYGDPKVTGLYTVAVGIGRGINHEVLRQIAGEHGSVFATQGFEELAVELPKLKKKLCGTLY</sequence>
<comment type="caution">
    <text evidence="4">The sequence shown here is derived from an EMBL/GenBank/DDBJ whole genome shotgun (WGS) entry which is preliminary data.</text>
</comment>
<dbReference type="InterPro" id="IPR000884">
    <property type="entry name" value="TSP1_rpt"/>
</dbReference>
<evidence type="ECO:0000313" key="4">
    <source>
        <dbReference type="EMBL" id="CAH3026064.1"/>
    </source>
</evidence>
<dbReference type="Proteomes" id="UP001159427">
    <property type="component" value="Unassembled WGS sequence"/>
</dbReference>
<reference evidence="4 5" key="1">
    <citation type="submission" date="2022-05" db="EMBL/GenBank/DDBJ databases">
        <authorList>
            <consortium name="Genoscope - CEA"/>
            <person name="William W."/>
        </authorList>
    </citation>
    <scope>NUCLEOTIDE SEQUENCE [LARGE SCALE GENOMIC DNA]</scope>
</reference>
<keyword evidence="5" id="KW-1185">Reference proteome</keyword>
<dbReference type="SMART" id="SM00209">
    <property type="entry name" value="TSP1"/>
    <property type="match status" value="10"/>
</dbReference>
<dbReference type="InterPro" id="IPR002035">
    <property type="entry name" value="VWF_A"/>
</dbReference>
<dbReference type="Gene3D" id="2.20.100.10">
    <property type="entry name" value="Thrombospondin type-1 (TSP1) repeat"/>
    <property type="match status" value="10"/>
</dbReference>
<dbReference type="InterPro" id="IPR036383">
    <property type="entry name" value="TSP1_rpt_sf"/>
</dbReference>
<feature type="non-terminal residue" evidence="4">
    <location>
        <position position="1"/>
    </location>
</feature>
<dbReference type="SMART" id="SM00327">
    <property type="entry name" value="VWA"/>
    <property type="match status" value="1"/>
</dbReference>
<dbReference type="InterPro" id="IPR036465">
    <property type="entry name" value="vWFA_dom_sf"/>
</dbReference>
<dbReference type="Pfam" id="PF00092">
    <property type="entry name" value="VWA"/>
    <property type="match status" value="1"/>
</dbReference>